<dbReference type="EMBL" id="JAYMYR010000007">
    <property type="protein sequence ID" value="KAK7354106.1"/>
    <property type="molecule type" value="Genomic_DNA"/>
</dbReference>
<reference evidence="1 2" key="1">
    <citation type="submission" date="2024-01" db="EMBL/GenBank/DDBJ databases">
        <title>The genomes of 5 underutilized Papilionoideae crops provide insights into root nodulation and disease resistanc.</title>
        <authorList>
            <person name="Jiang F."/>
        </authorList>
    </citation>
    <scope>NUCLEOTIDE SEQUENCE [LARGE SCALE GENOMIC DNA]</scope>
    <source>
        <strain evidence="1">JINMINGXINNONG_FW02</strain>
        <tissue evidence="1">Leaves</tissue>
    </source>
</reference>
<evidence type="ECO:0000313" key="2">
    <source>
        <dbReference type="Proteomes" id="UP001374584"/>
    </source>
</evidence>
<comment type="caution">
    <text evidence="1">The sequence shown here is derived from an EMBL/GenBank/DDBJ whole genome shotgun (WGS) entry which is preliminary data.</text>
</comment>
<evidence type="ECO:0000313" key="1">
    <source>
        <dbReference type="EMBL" id="KAK7354106.1"/>
    </source>
</evidence>
<dbReference type="AlphaFoldDB" id="A0AAN9MGD1"/>
<gene>
    <name evidence="1" type="ORF">VNO80_19564</name>
</gene>
<name>A0AAN9MGD1_PHACN</name>
<proteinExistence type="predicted"/>
<sequence>MWEVDRGDISKDIFGAHNTSVSDYQLLTSNLEVPSRHTLYAVSYTSMTCNVPNMLNHSFRVTRDLSDDAVVFLRRIQKAHVIEARIERQMMYFEPVDGVSCS</sequence>
<dbReference type="Proteomes" id="UP001374584">
    <property type="component" value="Unassembled WGS sequence"/>
</dbReference>
<protein>
    <submittedName>
        <fullName evidence="1">Uncharacterized protein</fullName>
    </submittedName>
</protein>
<keyword evidence="2" id="KW-1185">Reference proteome</keyword>
<organism evidence="1 2">
    <name type="scientific">Phaseolus coccineus</name>
    <name type="common">Scarlet runner bean</name>
    <name type="synonym">Phaseolus multiflorus</name>
    <dbReference type="NCBI Taxonomy" id="3886"/>
    <lineage>
        <taxon>Eukaryota</taxon>
        <taxon>Viridiplantae</taxon>
        <taxon>Streptophyta</taxon>
        <taxon>Embryophyta</taxon>
        <taxon>Tracheophyta</taxon>
        <taxon>Spermatophyta</taxon>
        <taxon>Magnoliopsida</taxon>
        <taxon>eudicotyledons</taxon>
        <taxon>Gunneridae</taxon>
        <taxon>Pentapetalae</taxon>
        <taxon>rosids</taxon>
        <taxon>fabids</taxon>
        <taxon>Fabales</taxon>
        <taxon>Fabaceae</taxon>
        <taxon>Papilionoideae</taxon>
        <taxon>50 kb inversion clade</taxon>
        <taxon>NPAAA clade</taxon>
        <taxon>indigoferoid/millettioid clade</taxon>
        <taxon>Phaseoleae</taxon>
        <taxon>Phaseolus</taxon>
    </lineage>
</organism>
<accession>A0AAN9MGD1</accession>